<organism evidence="1 2">
    <name type="scientific">Legionella clemsonensis</name>
    <dbReference type="NCBI Taxonomy" id="1867846"/>
    <lineage>
        <taxon>Bacteria</taxon>
        <taxon>Pseudomonadati</taxon>
        <taxon>Pseudomonadota</taxon>
        <taxon>Gammaproteobacteria</taxon>
        <taxon>Legionellales</taxon>
        <taxon>Legionellaceae</taxon>
        <taxon>Legionella</taxon>
    </lineage>
</organism>
<proteinExistence type="predicted"/>
<evidence type="ECO:0000313" key="1">
    <source>
        <dbReference type="EMBL" id="ASQ46121.1"/>
    </source>
</evidence>
<sequence>MKSTSALKIHDHFSPLASAIETIVEARISPNRALSALAFVMLRQDE</sequence>
<protein>
    <submittedName>
        <fullName evidence="1">Uncharacterized protein</fullName>
    </submittedName>
</protein>
<gene>
    <name evidence="1" type="ORF">clem_07840</name>
</gene>
<keyword evidence="2" id="KW-1185">Reference proteome</keyword>
<accession>A0A222P2S0</accession>
<dbReference type="KEGG" id="lcd:clem_07840"/>
<dbReference type="AlphaFoldDB" id="A0A222P2S0"/>
<name>A0A222P2S0_9GAMM</name>
<evidence type="ECO:0000313" key="2">
    <source>
        <dbReference type="Proteomes" id="UP000201728"/>
    </source>
</evidence>
<reference evidence="2" key="1">
    <citation type="submission" date="2016-07" db="EMBL/GenBank/DDBJ databases">
        <authorList>
            <person name="Florea S."/>
            <person name="Webb J.S."/>
            <person name="Jaromczyk J."/>
            <person name="Schardl C.L."/>
        </authorList>
    </citation>
    <scope>NUCLEOTIDE SEQUENCE [LARGE SCALE GENOMIC DNA]</scope>
    <source>
        <strain evidence="2">CDC-D5610</strain>
    </source>
</reference>
<dbReference type="EMBL" id="CP016397">
    <property type="protein sequence ID" value="ASQ46121.1"/>
    <property type="molecule type" value="Genomic_DNA"/>
</dbReference>
<dbReference type="Proteomes" id="UP000201728">
    <property type="component" value="Chromosome"/>
</dbReference>